<accession>A0A7W5DYS5</accession>
<reference evidence="3 4" key="1">
    <citation type="submission" date="2020-08" db="EMBL/GenBank/DDBJ databases">
        <title>Genomic Encyclopedia of Type Strains, Phase III (KMG-III): the genomes of soil and plant-associated and newly described type strains.</title>
        <authorList>
            <person name="Whitman W."/>
        </authorList>
    </citation>
    <scope>NUCLEOTIDE SEQUENCE [LARGE SCALE GENOMIC DNA]</scope>
    <source>
        <strain evidence="3 4">CECT 8075</strain>
    </source>
</reference>
<feature type="domain" description="AAA" evidence="2">
    <location>
        <begin position="399"/>
        <end position="532"/>
    </location>
</feature>
<dbReference type="Proteomes" id="UP000536179">
    <property type="component" value="Unassembled WGS sequence"/>
</dbReference>
<dbReference type="AlphaFoldDB" id="A0A7W5DYS5"/>
<feature type="region of interest" description="Disordered" evidence="1">
    <location>
        <begin position="1"/>
        <end position="44"/>
    </location>
</feature>
<evidence type="ECO:0000313" key="4">
    <source>
        <dbReference type="Proteomes" id="UP000536179"/>
    </source>
</evidence>
<sequence>MPHANEPTRATGDAHVPQQTATAVHPRSLRERIGQENMTQSSVLASRRLDEALLRLDRAAGRNRTQESQAPVARPTQAVAYSNRVAMAPLTGDSITGDSVSGDSFQQDAAAMGAGALNVERDLYDEDFQSPQRMHRAGLEFDHSVSQSSSMWLENEETAQQIRLDTAHPSPQSAPHFAPRMNPEPVAEHPPVDTRPPVAGPAEPVEANRVSEEQTSISADALEAMFAQPIDVMILSTTARITDNEVKEPIPAPEQTRLHQADNSASQSAVAAPVQPAPVVSAVEPAAVVVATEVPVKPEVAAEQPVAAPPQTTAPPQTATQPESATQLEPAAEPQPVTPPVVETEPEPARQPAPLAEFTPAWQVDEFIVPATIDELFLSGSIAEQLSARLAKAREQGLRTISITSTKPGEGRSTVAIGLALSVAFSGLRVALVDADREGVKIATDLHLDLDHSWPDAIRGNTPLEEIAVASDADALTLLPLLERNGEAPFQSEELREMLVRLQKSFDIVIVDCGPSSIADSVLCDTALIVRDMQRTKALEVETLALSLRRNGLSGVGVIENFC</sequence>
<feature type="region of interest" description="Disordered" evidence="1">
    <location>
        <begin position="167"/>
        <end position="213"/>
    </location>
</feature>
<dbReference type="PANTHER" id="PTHR32309:SF13">
    <property type="entry name" value="FERRIC ENTEROBACTIN TRANSPORT PROTEIN FEPE"/>
    <property type="match status" value="1"/>
</dbReference>
<dbReference type="Pfam" id="PF13614">
    <property type="entry name" value="AAA_31"/>
    <property type="match status" value="1"/>
</dbReference>
<feature type="region of interest" description="Disordered" evidence="1">
    <location>
        <begin position="302"/>
        <end position="352"/>
    </location>
</feature>
<organism evidence="3 4">
    <name type="scientific">Aporhodopirellula rubra</name>
    <dbReference type="NCBI Taxonomy" id="980271"/>
    <lineage>
        <taxon>Bacteria</taxon>
        <taxon>Pseudomonadati</taxon>
        <taxon>Planctomycetota</taxon>
        <taxon>Planctomycetia</taxon>
        <taxon>Pirellulales</taxon>
        <taxon>Pirellulaceae</taxon>
        <taxon>Aporhodopirellula</taxon>
    </lineage>
</organism>
<dbReference type="SUPFAM" id="SSF52540">
    <property type="entry name" value="P-loop containing nucleoside triphosphate hydrolases"/>
    <property type="match status" value="1"/>
</dbReference>
<keyword evidence="4" id="KW-1185">Reference proteome</keyword>
<dbReference type="PANTHER" id="PTHR32309">
    <property type="entry name" value="TYROSINE-PROTEIN KINASE"/>
    <property type="match status" value="1"/>
</dbReference>
<dbReference type="GO" id="GO:0004713">
    <property type="term" value="F:protein tyrosine kinase activity"/>
    <property type="evidence" value="ECO:0007669"/>
    <property type="project" value="TreeGrafter"/>
</dbReference>
<proteinExistence type="predicted"/>
<dbReference type="GO" id="GO:0005886">
    <property type="term" value="C:plasma membrane"/>
    <property type="evidence" value="ECO:0007669"/>
    <property type="project" value="TreeGrafter"/>
</dbReference>
<gene>
    <name evidence="3" type="ORF">FHS27_002516</name>
</gene>
<dbReference type="InterPro" id="IPR027417">
    <property type="entry name" value="P-loop_NTPase"/>
</dbReference>
<name>A0A7W5DYS5_9BACT</name>
<protein>
    <submittedName>
        <fullName evidence="3">Mrp family chromosome partitioning ATPase</fullName>
    </submittedName>
</protein>
<evidence type="ECO:0000313" key="3">
    <source>
        <dbReference type="EMBL" id="MBB3206704.1"/>
    </source>
</evidence>
<dbReference type="RefSeq" id="WP_184305148.1">
    <property type="nucleotide sequence ID" value="NZ_JACHXU010000007.1"/>
</dbReference>
<feature type="compositionally biased region" description="Low complexity" evidence="1">
    <location>
        <begin position="196"/>
        <end position="207"/>
    </location>
</feature>
<comment type="caution">
    <text evidence="3">The sequence shown here is derived from an EMBL/GenBank/DDBJ whole genome shotgun (WGS) entry which is preliminary data.</text>
</comment>
<dbReference type="InterPro" id="IPR050445">
    <property type="entry name" value="Bact_polysacc_biosynth/exp"/>
</dbReference>
<dbReference type="EMBL" id="JACHXU010000007">
    <property type="protein sequence ID" value="MBB3206704.1"/>
    <property type="molecule type" value="Genomic_DNA"/>
</dbReference>
<dbReference type="Gene3D" id="3.40.50.300">
    <property type="entry name" value="P-loop containing nucleotide triphosphate hydrolases"/>
    <property type="match status" value="1"/>
</dbReference>
<feature type="compositionally biased region" description="Low complexity" evidence="1">
    <location>
        <begin position="302"/>
        <end position="343"/>
    </location>
</feature>
<evidence type="ECO:0000259" key="2">
    <source>
        <dbReference type="Pfam" id="PF13614"/>
    </source>
</evidence>
<evidence type="ECO:0000256" key="1">
    <source>
        <dbReference type="SAM" id="MobiDB-lite"/>
    </source>
</evidence>
<dbReference type="InterPro" id="IPR025669">
    <property type="entry name" value="AAA_dom"/>
</dbReference>